<proteinExistence type="predicted"/>
<evidence type="ECO:0000313" key="2">
    <source>
        <dbReference type="Proteomes" id="UP000041314"/>
    </source>
</evidence>
<dbReference type="Proteomes" id="UP000041314">
    <property type="component" value="Unassembled WGS sequence"/>
</dbReference>
<name>A0A655CSI8_SALET</name>
<protein>
    <submittedName>
        <fullName evidence="1">Uncharacterized protein</fullName>
    </submittedName>
</protein>
<gene>
    <name evidence="1" type="ORF">ERS008198_02358</name>
</gene>
<dbReference type="AlphaFoldDB" id="A0A655CSI8"/>
<accession>A0A655CSI8</accession>
<evidence type="ECO:0000313" key="1">
    <source>
        <dbReference type="EMBL" id="CNU27314.1"/>
    </source>
</evidence>
<reference evidence="1 2" key="1">
    <citation type="submission" date="2015-03" db="EMBL/GenBank/DDBJ databases">
        <authorList>
            <consortium name="Pathogen Informatics"/>
        </authorList>
    </citation>
    <scope>NUCLEOTIDE SEQUENCE [LARGE SCALE GENOMIC DNA]</scope>
    <source>
        <strain evidence="1 2">A1104</strain>
    </source>
</reference>
<organism evidence="1 2">
    <name type="scientific">Salmonella enterica subsp. enterica serovar Bovismorbificans</name>
    <dbReference type="NCBI Taxonomy" id="58097"/>
    <lineage>
        <taxon>Bacteria</taxon>
        <taxon>Pseudomonadati</taxon>
        <taxon>Pseudomonadota</taxon>
        <taxon>Gammaproteobacteria</taxon>
        <taxon>Enterobacterales</taxon>
        <taxon>Enterobacteriaceae</taxon>
        <taxon>Salmonella</taxon>
    </lineage>
</organism>
<dbReference type="EMBL" id="CQPA01000016">
    <property type="protein sequence ID" value="CNU27314.1"/>
    <property type="molecule type" value="Genomic_DNA"/>
</dbReference>
<sequence>MVGIASGSCTLNNIWRGLAPNERDASIKSAGTWLMPRIVRRTIGGRAKIIVTTTPGTLPMPNNMTIGTR</sequence>